<proteinExistence type="predicted"/>
<dbReference type="SUPFAM" id="SSF52402">
    <property type="entry name" value="Adenine nucleotide alpha hydrolases-like"/>
    <property type="match status" value="1"/>
</dbReference>
<name>A0A562RT37_9BACT</name>
<gene>
    <name evidence="1" type="ORF">LZ24_01750</name>
</gene>
<comment type="caution">
    <text evidence="1">The sequence shown here is derived from an EMBL/GenBank/DDBJ whole genome shotgun (WGS) entry which is preliminary data.</text>
</comment>
<evidence type="ECO:0000313" key="1">
    <source>
        <dbReference type="EMBL" id="TWI71734.1"/>
    </source>
</evidence>
<dbReference type="AlphaFoldDB" id="A0A562RT37"/>
<dbReference type="RefSeq" id="WP_144684574.1">
    <property type="nucleotide sequence ID" value="NZ_VLLC01000012.1"/>
</dbReference>
<dbReference type="EMBL" id="VLLC01000012">
    <property type="protein sequence ID" value="TWI71734.1"/>
    <property type="molecule type" value="Genomic_DNA"/>
</dbReference>
<keyword evidence="2" id="KW-1185">Reference proteome</keyword>
<evidence type="ECO:0000313" key="2">
    <source>
        <dbReference type="Proteomes" id="UP000318307"/>
    </source>
</evidence>
<protein>
    <submittedName>
        <fullName evidence="1">Uncharacterized protein</fullName>
    </submittedName>
</protein>
<dbReference type="Proteomes" id="UP000318307">
    <property type="component" value="Unassembled WGS sequence"/>
</dbReference>
<sequence length="251" mass="28037">MMSSPAPLAILFSGGSDSLALYAMALSGHHRAIPKASSVHLVTLLNGMSRFPHFTENRFQTARELLEKQQPFPLPPSFRVELDSGRLFQELWLDRYETLMPRFGGKNLVCVACKLAMHTRTLLYCLEQNIPAMLAGYTLKQSFYPEQTPAFMDRMKAFSEDFGIKTAFPVYEDFSETTVSRHYLEDQGLPSSGGGERKCLFSQTRTTATEQETAAYLDAMIPLVSDYIRLRGKGDVAAAARAFHAIDSTTD</sequence>
<dbReference type="OrthoDB" id="5180851at2"/>
<organism evidence="1 2">
    <name type="scientific">Desulfobotulus alkaliphilus</name>
    <dbReference type="NCBI Taxonomy" id="622671"/>
    <lineage>
        <taxon>Bacteria</taxon>
        <taxon>Pseudomonadati</taxon>
        <taxon>Thermodesulfobacteriota</taxon>
        <taxon>Desulfobacteria</taxon>
        <taxon>Desulfobacterales</taxon>
        <taxon>Desulfobacteraceae</taxon>
        <taxon>Desulfobotulus</taxon>
    </lineage>
</organism>
<accession>A0A562RT37</accession>
<reference evidence="1 2" key="1">
    <citation type="submission" date="2019-07" db="EMBL/GenBank/DDBJ databases">
        <title>Genome sequencing of 100 strains of the haloalkaliphilic chemolithoautotrophic sulfur-oxidizing bacterium Thioalkalivibrio.</title>
        <authorList>
            <person name="Muyzer G."/>
        </authorList>
    </citation>
    <scope>NUCLEOTIDE SEQUENCE [LARGE SCALE GENOMIC DNA]</scope>
    <source>
        <strain evidence="1 2">ASO4-4</strain>
    </source>
</reference>